<organism evidence="1 2">
    <name type="scientific">Serratia fonticola</name>
    <dbReference type="NCBI Taxonomy" id="47917"/>
    <lineage>
        <taxon>Bacteria</taxon>
        <taxon>Pseudomonadati</taxon>
        <taxon>Pseudomonadota</taxon>
        <taxon>Gammaproteobacteria</taxon>
        <taxon>Enterobacterales</taxon>
        <taxon>Yersiniaceae</taxon>
        <taxon>Serratia</taxon>
    </lineage>
</organism>
<accession>A0AAJ2DAS2</accession>
<reference evidence="1" key="1">
    <citation type="submission" date="2023-08" db="EMBL/GenBank/DDBJ databases">
        <title>The Comparative Genomic Analysis of Yersiniaceae from Polar Regions.</title>
        <authorList>
            <person name="Goncharov A."/>
            <person name="Aslanov B."/>
            <person name="Kolodzhieva V."/>
            <person name="Azarov D."/>
            <person name="Mochov A."/>
            <person name="Lebedeva E."/>
        </authorList>
    </citation>
    <scope>NUCLEOTIDE SEQUENCE</scope>
    <source>
        <strain evidence="1">Vf</strain>
    </source>
</reference>
<comment type="caution">
    <text evidence="1">The sequence shown here is derived from an EMBL/GenBank/DDBJ whole genome shotgun (WGS) entry which is preliminary data.</text>
</comment>
<name>A0AAJ2DAS2_SERFO</name>
<dbReference type="RefSeq" id="WP_309047372.1">
    <property type="nucleotide sequence ID" value="NZ_JAVIGA010000009.1"/>
</dbReference>
<dbReference type="AlphaFoldDB" id="A0AAJ2DAS2"/>
<dbReference type="InterPro" id="IPR019694">
    <property type="entry name" value="Phage_HP1_Orf23"/>
</dbReference>
<dbReference type="Pfam" id="PF10758">
    <property type="entry name" value="DUF2586"/>
    <property type="match status" value="1"/>
</dbReference>
<evidence type="ECO:0000313" key="1">
    <source>
        <dbReference type="EMBL" id="MDQ9126926.1"/>
    </source>
</evidence>
<proteinExistence type="predicted"/>
<protein>
    <submittedName>
        <fullName evidence="1">DUF2586 domain-containing protein</fullName>
    </submittedName>
</protein>
<sequence>MTWPNVTINQLNRQQGRINEIERTLLFIGAAKAGTATPGDMVVLNSQSDIDSELELAGTDLLENVRAAQLNGGQNWQAYAIVMAEDAKPADWIDAIRAAQALVSVEGVVVLRGLVTASGASEIALYAALRQELINKFGRWVWFIITAAGPNVGTPVTWAKYLTNVSTITTGAAAYAVQIVPALWGNEAGVLAGRLCDRSVTVADSPARVMTGPLLGLGIGNVDLPVDVDGVEVSLAHLRALHDLRCSVPMWYPDYEGMYWSDGRTLDVNGGDYQTVENLRVADKVSRRVRLMAIPKIADRAMNSTPASVAAHQVYFAKPMRELSRNSQINGITFPGETKPPKEGDVIIVWSDSETVSIYVVVRPYGSAKSITVGIMLDQTLEG</sequence>
<dbReference type="EMBL" id="JAVIGA010000009">
    <property type="protein sequence ID" value="MDQ9126926.1"/>
    <property type="molecule type" value="Genomic_DNA"/>
</dbReference>
<gene>
    <name evidence="1" type="ORF">RDT67_10840</name>
</gene>
<dbReference type="Proteomes" id="UP001224622">
    <property type="component" value="Unassembled WGS sequence"/>
</dbReference>
<evidence type="ECO:0000313" key="2">
    <source>
        <dbReference type="Proteomes" id="UP001224622"/>
    </source>
</evidence>